<feature type="domain" description="Thioredoxin" evidence="5">
    <location>
        <begin position="233"/>
        <end position="372"/>
    </location>
</feature>
<protein>
    <submittedName>
        <fullName evidence="6">Thiol:disulfide interchange protein</fullName>
    </submittedName>
</protein>
<dbReference type="Pfam" id="PF14289">
    <property type="entry name" value="DUF4369"/>
    <property type="match status" value="1"/>
</dbReference>
<dbReference type="PROSITE" id="PS51257">
    <property type="entry name" value="PROKAR_LIPOPROTEIN"/>
    <property type="match status" value="1"/>
</dbReference>
<evidence type="ECO:0000256" key="1">
    <source>
        <dbReference type="ARBA" id="ARBA00004196"/>
    </source>
</evidence>
<dbReference type="SUPFAM" id="SSF52833">
    <property type="entry name" value="Thioredoxin-like"/>
    <property type="match status" value="1"/>
</dbReference>
<comment type="subcellular location">
    <subcellularLocation>
        <location evidence="1">Cell envelope</location>
    </subcellularLocation>
</comment>
<dbReference type="InterPro" id="IPR013766">
    <property type="entry name" value="Thioredoxin_domain"/>
</dbReference>
<dbReference type="PANTHER" id="PTHR42852">
    <property type="entry name" value="THIOL:DISULFIDE INTERCHANGE PROTEIN DSBE"/>
    <property type="match status" value="1"/>
</dbReference>
<dbReference type="PROSITE" id="PS00194">
    <property type="entry name" value="THIOREDOXIN_1"/>
    <property type="match status" value="1"/>
</dbReference>
<reference evidence="6 7" key="1">
    <citation type="submission" date="2021-06" db="EMBL/GenBank/DDBJ databases">
        <title>Whole genome sequences of Flavobacterium sp. KK2020170 and assembly.</title>
        <authorList>
            <person name="Kitahara K."/>
            <person name="Miyoshi S."/>
            <person name="Uesaka K."/>
        </authorList>
    </citation>
    <scope>NUCLEOTIDE SEQUENCE [LARGE SCALE GENOMIC DNA]</scope>
    <source>
        <strain evidence="6 7">KK2020170</strain>
    </source>
</reference>
<dbReference type="PROSITE" id="PS51352">
    <property type="entry name" value="THIOREDOXIN_2"/>
    <property type="match status" value="1"/>
</dbReference>
<evidence type="ECO:0000259" key="5">
    <source>
        <dbReference type="PROSITE" id="PS51352"/>
    </source>
</evidence>
<dbReference type="PANTHER" id="PTHR42852:SF6">
    <property type="entry name" value="THIOL:DISULFIDE INTERCHANGE PROTEIN DSBE"/>
    <property type="match status" value="1"/>
</dbReference>
<dbReference type="Pfam" id="PF00578">
    <property type="entry name" value="AhpC-TSA"/>
    <property type="match status" value="1"/>
</dbReference>
<evidence type="ECO:0000313" key="6">
    <source>
        <dbReference type="EMBL" id="BCY28919.1"/>
    </source>
</evidence>
<evidence type="ECO:0000313" key="7">
    <source>
        <dbReference type="Proteomes" id="UP000825258"/>
    </source>
</evidence>
<dbReference type="InterPro" id="IPR036249">
    <property type="entry name" value="Thioredoxin-like_sf"/>
</dbReference>
<dbReference type="InterPro" id="IPR000866">
    <property type="entry name" value="AhpC/TSA"/>
</dbReference>
<keyword evidence="7" id="KW-1185">Reference proteome</keyword>
<evidence type="ECO:0000256" key="2">
    <source>
        <dbReference type="ARBA" id="ARBA00022748"/>
    </source>
</evidence>
<keyword evidence="3" id="KW-1015">Disulfide bond</keyword>
<dbReference type="CDD" id="cd02966">
    <property type="entry name" value="TlpA_like_family"/>
    <property type="match status" value="1"/>
</dbReference>
<organism evidence="6 7">
    <name type="scientific">Flavobacterium okayamense</name>
    <dbReference type="NCBI Taxonomy" id="2830782"/>
    <lineage>
        <taxon>Bacteria</taxon>
        <taxon>Pseudomonadati</taxon>
        <taxon>Bacteroidota</taxon>
        <taxon>Flavobacteriia</taxon>
        <taxon>Flavobacteriales</taxon>
        <taxon>Flavobacteriaceae</taxon>
        <taxon>Flavobacterium</taxon>
    </lineage>
</organism>
<dbReference type="RefSeq" id="WP_221258024.1">
    <property type="nucleotide sequence ID" value="NZ_AP024749.1"/>
</dbReference>
<dbReference type="InterPro" id="IPR050553">
    <property type="entry name" value="Thioredoxin_ResA/DsbE_sf"/>
</dbReference>
<dbReference type="InterPro" id="IPR017937">
    <property type="entry name" value="Thioredoxin_CS"/>
</dbReference>
<keyword evidence="4" id="KW-0676">Redox-active center</keyword>
<evidence type="ECO:0000256" key="4">
    <source>
        <dbReference type="ARBA" id="ARBA00023284"/>
    </source>
</evidence>
<accession>A0ABN6HWY4</accession>
<dbReference type="InterPro" id="IPR025380">
    <property type="entry name" value="DUF4369"/>
</dbReference>
<keyword evidence="2" id="KW-0201">Cytochrome c-type biogenesis</keyword>
<proteinExistence type="predicted"/>
<gene>
    <name evidence="6" type="ORF">KK2020170_17870</name>
</gene>
<name>A0ABN6HWY4_9FLAO</name>
<dbReference type="Gene3D" id="3.40.30.10">
    <property type="entry name" value="Glutaredoxin"/>
    <property type="match status" value="1"/>
</dbReference>
<dbReference type="Proteomes" id="UP000825258">
    <property type="component" value="Chromosome"/>
</dbReference>
<sequence>MKKLLSTIALAIVIISCNQTKNGYDISGTANGIENGKKVFIQIMDEKNVPTSIDTAVVTNGKFEFKGEVKDVDLAYIKFDMDGSMPFFLEEGNINVNYVKDSVYKSTVTGTYNNDLLSDFNKKSNEVGEKLVKFQKENLQKMREAQQNKDTVTINAIMEKHDAFQNELNTFSEDFVSKNNNAILSALLVENFINQQSLEVSKIQTYFNSLTDNVKNSKSGKRVKKLIDAITSVEVGQKAPDFSAPSPDGKTISLKESLGKVTIIDFWASWCGPCRMENPNVVAMYNELHEKGLNIIGVSLDKDDAKWKEAIEKDGLNWNHVSNLKFWQDPIAEMYNVKAIPATFILDANGVIVARDLRGAELKAKVEELLNK</sequence>
<dbReference type="EMBL" id="AP024749">
    <property type="protein sequence ID" value="BCY28919.1"/>
    <property type="molecule type" value="Genomic_DNA"/>
</dbReference>
<evidence type="ECO:0000256" key="3">
    <source>
        <dbReference type="ARBA" id="ARBA00023157"/>
    </source>
</evidence>